<protein>
    <submittedName>
        <fullName evidence="13">Putative zinc finger protein</fullName>
    </submittedName>
</protein>
<keyword evidence="14" id="KW-1185">Reference proteome</keyword>
<evidence type="ECO:0000313" key="13">
    <source>
        <dbReference type="EMBL" id="ODM87160.1"/>
    </source>
</evidence>
<keyword evidence="2" id="KW-0479">Metal-binding</keyword>
<evidence type="ECO:0000313" key="14">
    <source>
        <dbReference type="Proteomes" id="UP000094527"/>
    </source>
</evidence>
<reference evidence="13 14" key="1">
    <citation type="journal article" date="2016" name="Genome Biol. Evol.">
        <title>Gene Family Evolution Reflects Adaptation to Soil Environmental Stressors in the Genome of the Collembolan Orchesella cincta.</title>
        <authorList>
            <person name="Faddeeva-Vakhrusheva A."/>
            <person name="Derks M.F."/>
            <person name="Anvar S.Y."/>
            <person name="Agamennone V."/>
            <person name="Suring W."/>
            <person name="Smit S."/>
            <person name="van Straalen N.M."/>
            <person name="Roelofs D."/>
        </authorList>
    </citation>
    <scope>NUCLEOTIDE SEQUENCE [LARGE SCALE GENOMIC DNA]</scope>
    <source>
        <tissue evidence="13">Mixed pool</tissue>
    </source>
</reference>
<dbReference type="GO" id="GO:0003677">
    <property type="term" value="F:DNA binding"/>
    <property type="evidence" value="ECO:0007669"/>
    <property type="project" value="UniProtKB-KW"/>
</dbReference>
<dbReference type="InterPro" id="IPR001214">
    <property type="entry name" value="SET_dom"/>
</dbReference>
<dbReference type="EMBL" id="LJIJ01006020">
    <property type="protein sequence ID" value="ODM87160.1"/>
    <property type="molecule type" value="Genomic_DNA"/>
</dbReference>
<evidence type="ECO:0000256" key="9">
    <source>
        <dbReference type="ARBA" id="ARBA00023242"/>
    </source>
</evidence>
<evidence type="ECO:0000259" key="12">
    <source>
        <dbReference type="PROSITE" id="PS50280"/>
    </source>
</evidence>
<evidence type="ECO:0000256" key="2">
    <source>
        <dbReference type="ARBA" id="ARBA00022723"/>
    </source>
</evidence>
<evidence type="ECO:0000256" key="5">
    <source>
        <dbReference type="ARBA" id="ARBA00022833"/>
    </source>
</evidence>
<dbReference type="CDD" id="cd08161">
    <property type="entry name" value="SET"/>
    <property type="match status" value="1"/>
</dbReference>
<keyword evidence="6" id="KW-0805">Transcription regulation</keyword>
<dbReference type="SMART" id="SM00355">
    <property type="entry name" value="ZnF_C2H2"/>
    <property type="match status" value="3"/>
</dbReference>
<keyword evidence="7" id="KW-0238">DNA-binding</keyword>
<evidence type="ECO:0000256" key="6">
    <source>
        <dbReference type="ARBA" id="ARBA00023015"/>
    </source>
</evidence>
<keyword evidence="8" id="KW-0804">Transcription</keyword>
<keyword evidence="5" id="KW-0862">Zinc</keyword>
<dbReference type="PROSITE" id="PS00028">
    <property type="entry name" value="ZINC_FINGER_C2H2_1"/>
    <property type="match status" value="2"/>
</dbReference>
<dbReference type="OrthoDB" id="427030at2759"/>
<dbReference type="STRING" id="48709.A0A1D2M2H2"/>
<dbReference type="PANTHER" id="PTHR16515">
    <property type="entry name" value="PR DOMAIN ZINC FINGER PROTEIN"/>
    <property type="match status" value="1"/>
</dbReference>
<accession>A0A1D2M2H2</accession>
<evidence type="ECO:0000256" key="8">
    <source>
        <dbReference type="ARBA" id="ARBA00023163"/>
    </source>
</evidence>
<dbReference type="Gene3D" id="3.30.160.60">
    <property type="entry name" value="Classic Zinc Finger"/>
    <property type="match status" value="2"/>
</dbReference>
<dbReference type="Pfam" id="PF00856">
    <property type="entry name" value="SET"/>
    <property type="match status" value="1"/>
</dbReference>
<evidence type="ECO:0000256" key="4">
    <source>
        <dbReference type="ARBA" id="ARBA00022771"/>
    </source>
</evidence>
<proteinExistence type="predicted"/>
<gene>
    <name evidence="13" type="ORF">Ocin01_19521</name>
</gene>
<dbReference type="SUPFAM" id="SSF57667">
    <property type="entry name" value="beta-beta-alpha zinc fingers"/>
    <property type="match status" value="2"/>
</dbReference>
<dbReference type="PANTHER" id="PTHR16515:SF49">
    <property type="entry name" value="GASTRULA ZINC FINGER PROTEIN XLCGF49.1-LIKE-RELATED"/>
    <property type="match status" value="1"/>
</dbReference>
<dbReference type="Pfam" id="PF13912">
    <property type="entry name" value="zf-C2H2_6"/>
    <property type="match status" value="1"/>
</dbReference>
<feature type="domain" description="SET" evidence="12">
    <location>
        <begin position="91"/>
        <end position="207"/>
    </location>
</feature>
<evidence type="ECO:0000256" key="7">
    <source>
        <dbReference type="ARBA" id="ARBA00023125"/>
    </source>
</evidence>
<dbReference type="Proteomes" id="UP000094527">
    <property type="component" value="Unassembled WGS sequence"/>
</dbReference>
<dbReference type="SUPFAM" id="SSF82199">
    <property type="entry name" value="SET domain"/>
    <property type="match status" value="1"/>
</dbReference>
<dbReference type="Gene3D" id="2.170.270.10">
    <property type="entry name" value="SET domain"/>
    <property type="match status" value="1"/>
</dbReference>
<dbReference type="AlphaFoldDB" id="A0A1D2M2H2"/>
<dbReference type="PROSITE" id="PS50280">
    <property type="entry name" value="SET"/>
    <property type="match status" value="1"/>
</dbReference>
<sequence length="451" mass="51986">MKCVWNDSAKCNLLTLLRVAARKYNEGYFKRDGVIQTKHCCVNDSPGKCTSTECMNAGSRIICSPKTIDSGNAIKMNENCTVWPWEFNDWPWLLIYDTQIPDLGDGVKTLKDIPKGKRVMFYVGEITLMKDLQELPSKYGMKISNCGEGHLVINSKKYGGIARYCNHSGKKVANLKIERYEWETWPLYVLSASRKIKAGEQLTYFYNNCHIMKEKRFRKHKIEARIKLSRKCKSKAISNQNHFEDQTCQSVTERKQPHSNQIAEHAHDPILNACDETTNGNQELQLVPFVESRTGSSNPIVSSRNTIRAQLPKLMPAPSQTDLENIRQLEKIPPPPKLQAIPQGNCVTPPKLCTKQFKCPECDKSYSRKDAMLRHLKSIHEDPVVYLCKVCSVNYNLKSNLKQHMKRKHNSVTSDEKQRPFKCDECSKQFTMKKNLYQHCRKFHKEIHLEN</sequence>
<dbReference type="GO" id="GO:0010468">
    <property type="term" value="P:regulation of gene expression"/>
    <property type="evidence" value="ECO:0007669"/>
    <property type="project" value="TreeGrafter"/>
</dbReference>
<evidence type="ECO:0000256" key="3">
    <source>
        <dbReference type="ARBA" id="ARBA00022737"/>
    </source>
</evidence>
<dbReference type="Pfam" id="PF00096">
    <property type="entry name" value="zf-C2H2"/>
    <property type="match status" value="1"/>
</dbReference>
<dbReference type="GO" id="GO:0008270">
    <property type="term" value="F:zinc ion binding"/>
    <property type="evidence" value="ECO:0007669"/>
    <property type="project" value="UniProtKB-KW"/>
</dbReference>
<dbReference type="GO" id="GO:0008170">
    <property type="term" value="F:N-methyltransferase activity"/>
    <property type="evidence" value="ECO:0007669"/>
    <property type="project" value="UniProtKB-ARBA"/>
</dbReference>
<dbReference type="InterPro" id="IPR013087">
    <property type="entry name" value="Znf_C2H2_type"/>
</dbReference>
<dbReference type="GO" id="GO:0005634">
    <property type="term" value="C:nucleus"/>
    <property type="evidence" value="ECO:0007669"/>
    <property type="project" value="UniProtKB-SubCell"/>
</dbReference>
<dbReference type="InterPro" id="IPR036236">
    <property type="entry name" value="Znf_C2H2_sf"/>
</dbReference>
<dbReference type="GO" id="GO:0008757">
    <property type="term" value="F:S-adenosylmethionine-dependent methyltransferase activity"/>
    <property type="evidence" value="ECO:0007669"/>
    <property type="project" value="UniProtKB-ARBA"/>
</dbReference>
<dbReference type="GO" id="GO:0008276">
    <property type="term" value="F:protein methyltransferase activity"/>
    <property type="evidence" value="ECO:0007669"/>
    <property type="project" value="UniProtKB-ARBA"/>
</dbReference>
<dbReference type="PROSITE" id="PS50157">
    <property type="entry name" value="ZINC_FINGER_C2H2_2"/>
    <property type="match status" value="3"/>
</dbReference>
<keyword evidence="3" id="KW-0677">Repeat</keyword>
<dbReference type="SMART" id="SM00317">
    <property type="entry name" value="SET"/>
    <property type="match status" value="1"/>
</dbReference>
<feature type="domain" description="C2H2-type" evidence="11">
    <location>
        <begin position="357"/>
        <end position="380"/>
    </location>
</feature>
<dbReference type="InterPro" id="IPR046341">
    <property type="entry name" value="SET_dom_sf"/>
</dbReference>
<evidence type="ECO:0000256" key="1">
    <source>
        <dbReference type="ARBA" id="ARBA00004123"/>
    </source>
</evidence>
<dbReference type="InterPro" id="IPR050331">
    <property type="entry name" value="Zinc_finger"/>
</dbReference>
<comment type="subcellular location">
    <subcellularLocation>
        <location evidence="1">Nucleus</location>
    </subcellularLocation>
</comment>
<evidence type="ECO:0000259" key="11">
    <source>
        <dbReference type="PROSITE" id="PS50157"/>
    </source>
</evidence>
<feature type="domain" description="C2H2-type" evidence="11">
    <location>
        <begin position="421"/>
        <end position="444"/>
    </location>
</feature>
<name>A0A1D2M2H2_ORCCI</name>
<feature type="domain" description="C2H2-type" evidence="11">
    <location>
        <begin position="386"/>
        <end position="414"/>
    </location>
</feature>
<comment type="caution">
    <text evidence="13">The sequence shown here is derived from an EMBL/GenBank/DDBJ whole genome shotgun (WGS) entry which is preliminary data.</text>
</comment>
<evidence type="ECO:0000256" key="10">
    <source>
        <dbReference type="PROSITE-ProRule" id="PRU00042"/>
    </source>
</evidence>
<keyword evidence="9" id="KW-0539">Nucleus</keyword>
<organism evidence="13 14">
    <name type="scientific">Orchesella cincta</name>
    <name type="common">Springtail</name>
    <name type="synonym">Podura cincta</name>
    <dbReference type="NCBI Taxonomy" id="48709"/>
    <lineage>
        <taxon>Eukaryota</taxon>
        <taxon>Metazoa</taxon>
        <taxon>Ecdysozoa</taxon>
        <taxon>Arthropoda</taxon>
        <taxon>Hexapoda</taxon>
        <taxon>Collembola</taxon>
        <taxon>Entomobryomorpha</taxon>
        <taxon>Entomobryoidea</taxon>
        <taxon>Orchesellidae</taxon>
        <taxon>Orchesellinae</taxon>
        <taxon>Orchesella</taxon>
    </lineage>
</organism>
<keyword evidence="4 10" id="KW-0863">Zinc-finger</keyword>